<sequence>MSATNSPTATEEGLSAQMFDANSPVADVFEEGLQAQMPVTNSPTATALEEGLSAQISDANSPVAVVAENPSTAIVPVSEAVNNTGVPTYSNTEVDVPLEFDSTENIADELSPPSSHYESDSISLPVRGEEVVASHVDNTLPVSATTSVSRIVAPTINTHPRLQEAKQTANTYFFVDQKWNGFCVMYPDMCFFKVWHAGGSSSTFGVVSVEGNSASGASAAAKISIGPSDLDCMWTC</sequence>
<name>A0ABR1ZCX5_9ROSI</name>
<gene>
    <name evidence="1" type="ORF">V6N11_068398</name>
</gene>
<keyword evidence="2" id="KW-1185">Reference proteome</keyword>
<proteinExistence type="predicted"/>
<evidence type="ECO:0000313" key="2">
    <source>
        <dbReference type="Proteomes" id="UP001396334"/>
    </source>
</evidence>
<reference evidence="1 2" key="1">
    <citation type="journal article" date="2024" name="G3 (Bethesda)">
        <title>Genome assembly of Hibiscus sabdariffa L. provides insights into metabolisms of medicinal natural products.</title>
        <authorList>
            <person name="Kim T."/>
        </authorList>
    </citation>
    <scope>NUCLEOTIDE SEQUENCE [LARGE SCALE GENOMIC DNA]</scope>
    <source>
        <strain evidence="1">TK-2024</strain>
        <tissue evidence="1">Old leaves</tissue>
    </source>
</reference>
<protein>
    <submittedName>
        <fullName evidence="1">Uncharacterized protein</fullName>
    </submittedName>
</protein>
<dbReference type="EMBL" id="JBBPBN010001480">
    <property type="protein sequence ID" value="KAK8478142.1"/>
    <property type="molecule type" value="Genomic_DNA"/>
</dbReference>
<dbReference type="Proteomes" id="UP001396334">
    <property type="component" value="Unassembled WGS sequence"/>
</dbReference>
<accession>A0ABR1ZCX5</accession>
<evidence type="ECO:0000313" key="1">
    <source>
        <dbReference type="EMBL" id="KAK8478142.1"/>
    </source>
</evidence>
<comment type="caution">
    <text evidence="1">The sequence shown here is derived from an EMBL/GenBank/DDBJ whole genome shotgun (WGS) entry which is preliminary data.</text>
</comment>
<organism evidence="1 2">
    <name type="scientific">Hibiscus sabdariffa</name>
    <name type="common">roselle</name>
    <dbReference type="NCBI Taxonomy" id="183260"/>
    <lineage>
        <taxon>Eukaryota</taxon>
        <taxon>Viridiplantae</taxon>
        <taxon>Streptophyta</taxon>
        <taxon>Embryophyta</taxon>
        <taxon>Tracheophyta</taxon>
        <taxon>Spermatophyta</taxon>
        <taxon>Magnoliopsida</taxon>
        <taxon>eudicotyledons</taxon>
        <taxon>Gunneridae</taxon>
        <taxon>Pentapetalae</taxon>
        <taxon>rosids</taxon>
        <taxon>malvids</taxon>
        <taxon>Malvales</taxon>
        <taxon>Malvaceae</taxon>
        <taxon>Malvoideae</taxon>
        <taxon>Hibiscus</taxon>
    </lineage>
</organism>